<feature type="compositionally biased region" description="Basic and acidic residues" evidence="7">
    <location>
        <begin position="49"/>
        <end position="64"/>
    </location>
</feature>
<gene>
    <name evidence="8" type="ORF">EV211_11718</name>
</gene>
<dbReference type="PANTHER" id="PTHR33217:SF7">
    <property type="entry name" value="TRANSPOSASE FOR INSERTION SEQUENCE ELEMENT IS1081"/>
    <property type="match status" value="1"/>
</dbReference>
<evidence type="ECO:0000256" key="7">
    <source>
        <dbReference type="SAM" id="MobiDB-lite"/>
    </source>
</evidence>
<evidence type="ECO:0000313" key="9">
    <source>
        <dbReference type="Proteomes" id="UP000295500"/>
    </source>
</evidence>
<name>A0A4V3CRC8_9FIRM</name>
<dbReference type="EMBL" id="SNXO01000017">
    <property type="protein sequence ID" value="TDP56304.1"/>
    <property type="molecule type" value="Genomic_DNA"/>
</dbReference>
<comment type="similarity">
    <text evidence="2 6">Belongs to the transposase mutator family.</text>
</comment>
<dbReference type="Pfam" id="PF00872">
    <property type="entry name" value="Transposase_mut"/>
    <property type="match status" value="1"/>
</dbReference>
<protein>
    <recommendedName>
        <fullName evidence="6">Mutator family transposase</fullName>
    </recommendedName>
</protein>
<evidence type="ECO:0000256" key="3">
    <source>
        <dbReference type="ARBA" id="ARBA00022578"/>
    </source>
</evidence>
<dbReference type="Proteomes" id="UP000295500">
    <property type="component" value="Unassembled WGS sequence"/>
</dbReference>
<evidence type="ECO:0000313" key="8">
    <source>
        <dbReference type="EMBL" id="TDP56304.1"/>
    </source>
</evidence>
<evidence type="ECO:0000256" key="5">
    <source>
        <dbReference type="ARBA" id="ARBA00023172"/>
    </source>
</evidence>
<dbReference type="NCBIfam" id="NF033543">
    <property type="entry name" value="transpos_IS256"/>
    <property type="match status" value="1"/>
</dbReference>
<keyword evidence="6" id="KW-0814">Transposable element</keyword>
<dbReference type="RefSeq" id="WP_133528446.1">
    <property type="nucleotide sequence ID" value="NZ_SNXO01000017.1"/>
</dbReference>
<dbReference type="PANTHER" id="PTHR33217">
    <property type="entry name" value="TRANSPOSASE FOR INSERTION SEQUENCE ELEMENT IS1081"/>
    <property type="match status" value="1"/>
</dbReference>
<dbReference type="GO" id="GO:0003677">
    <property type="term" value="F:DNA binding"/>
    <property type="evidence" value="ECO:0007669"/>
    <property type="project" value="UniProtKB-UniRule"/>
</dbReference>
<dbReference type="GO" id="GO:0006313">
    <property type="term" value="P:DNA transposition"/>
    <property type="evidence" value="ECO:0007669"/>
    <property type="project" value="UniProtKB-UniRule"/>
</dbReference>
<keyword evidence="4 6" id="KW-0238">DNA-binding</keyword>
<accession>A0A4V3CRC8</accession>
<organism evidence="8 9">
    <name type="scientific">Aminicella lysinilytica</name>
    <dbReference type="NCBI Taxonomy" id="433323"/>
    <lineage>
        <taxon>Bacteria</taxon>
        <taxon>Bacillati</taxon>
        <taxon>Bacillota</taxon>
        <taxon>Clostridia</taxon>
        <taxon>Peptostreptococcales</taxon>
        <taxon>Anaerovoracaceae</taxon>
        <taxon>Aminicella</taxon>
    </lineage>
</organism>
<feature type="region of interest" description="Disordered" evidence="7">
    <location>
        <begin position="45"/>
        <end position="64"/>
    </location>
</feature>
<evidence type="ECO:0000256" key="4">
    <source>
        <dbReference type="ARBA" id="ARBA00023125"/>
    </source>
</evidence>
<reference evidence="8 9" key="1">
    <citation type="submission" date="2019-03" db="EMBL/GenBank/DDBJ databases">
        <title>Genomic Encyclopedia of Type Strains, Phase IV (KMG-IV): sequencing the most valuable type-strain genomes for metagenomic binning, comparative biology and taxonomic classification.</title>
        <authorList>
            <person name="Goeker M."/>
        </authorList>
    </citation>
    <scope>NUCLEOTIDE SEQUENCE [LARGE SCALE GENOMIC DNA]</scope>
    <source>
        <strain evidence="8 9">DSM 28287</strain>
    </source>
</reference>
<comment type="caution">
    <text evidence="8">The sequence shown here is derived from an EMBL/GenBank/DDBJ whole genome shotgun (WGS) entry which is preliminary data.</text>
</comment>
<dbReference type="GO" id="GO:0004803">
    <property type="term" value="F:transposase activity"/>
    <property type="evidence" value="ECO:0007669"/>
    <property type="project" value="UniProtKB-UniRule"/>
</dbReference>
<keyword evidence="9" id="KW-1185">Reference proteome</keyword>
<evidence type="ECO:0000256" key="1">
    <source>
        <dbReference type="ARBA" id="ARBA00002190"/>
    </source>
</evidence>
<comment type="function">
    <text evidence="1 6">Required for the transposition of the insertion element.</text>
</comment>
<evidence type="ECO:0000256" key="2">
    <source>
        <dbReference type="ARBA" id="ARBA00010961"/>
    </source>
</evidence>
<proteinExistence type="inferred from homology"/>
<dbReference type="AlphaFoldDB" id="A0A4V3CRC8"/>
<keyword evidence="5 6" id="KW-0233">DNA recombination</keyword>
<evidence type="ECO:0000256" key="6">
    <source>
        <dbReference type="RuleBase" id="RU365089"/>
    </source>
</evidence>
<keyword evidence="3 6" id="KW-0815">Transposition</keyword>
<sequence length="404" mass="46202">MAQLHFTLDSEIFTGLFSKTKDEAFGILMETILNTVLEAESTEQLGAENYERTEDRTDYRNGTRTRDLNTRIGTLELKVPRHRDVPFQTTLFENYQRNEQALIATMMEMVTQGVSTQSVKKVTAELCGETFSKSTVSEICKGLDIPVKQFKERLLPEKYPFIMADAIYVKVREDHRIRSKALFVAVGINTSGHKEIIGFDIYDTESESTWKEFFEGLKSRGLRDVDIITSDAHTGLVAAIKESFVGASWQRCQAHLRRNILSRCPKRFMAGLSSELTDMFNSSTIGEARRLKDTICEEYKDSAKDSMAILDSGFEDSMIIMALPSKYRKSLRTSNTIERENREIRRREKVIQIFPNSASVIRLIGAVLLDDHNDWTTLPRLFDMKDYYEKRTSIMIKIQSGNAA</sequence>
<dbReference type="InterPro" id="IPR001207">
    <property type="entry name" value="Transposase_mutator"/>
</dbReference>
<dbReference type="OrthoDB" id="9779930at2"/>